<feature type="region of interest" description="Disordered" evidence="2">
    <location>
        <begin position="35"/>
        <end position="76"/>
    </location>
</feature>
<sequence length="358" mass="38836">MSLILGACGLVPASGALPSPTEPPRHTAAVLPKHSLPAPEPAVQVPTATKLPTATPVPTRVPPTPTPTATPQPDLRPVVGLQVGHWKIEDHPDEQAALRRFSGAYYRGYDEWEVNFVIAELTRDRLEAEGVVVELLPATVPIGYEADVFVSIHVDGVTGAQAATRRGWKVATPFRASLASQRLEAAIATTYPVATGLPADPLGPSYDMRAYYAFAYYRYWHSIAPTTPAVLLEGGFMTHPDDRVLIFQQPERMATGLANGILAYLEAYHPADPDDRASIGPAMLRPIAADTPIFPRADERQTPLLRVGPAQPLVQVAQSREADWYLVFTHGGSWDLGWIRASAVRDTGEPLEPPHPRP</sequence>
<proteinExistence type="predicted"/>
<dbReference type="InterPro" id="IPR002508">
    <property type="entry name" value="MurNAc-LAA_cat"/>
</dbReference>
<dbReference type="CDD" id="cd02696">
    <property type="entry name" value="MurNAc-LAA"/>
    <property type="match status" value="1"/>
</dbReference>
<evidence type="ECO:0000313" key="5">
    <source>
        <dbReference type="Proteomes" id="UP001193081"/>
    </source>
</evidence>
<dbReference type="GO" id="GO:0008745">
    <property type="term" value="F:N-acetylmuramoyl-L-alanine amidase activity"/>
    <property type="evidence" value="ECO:0007669"/>
    <property type="project" value="UniProtKB-EC"/>
</dbReference>
<dbReference type="Gene3D" id="3.40.630.40">
    <property type="entry name" value="Zn-dependent exopeptidases"/>
    <property type="match status" value="1"/>
</dbReference>
<dbReference type="PANTHER" id="PTHR30404">
    <property type="entry name" value="N-ACETYLMURAMOYL-L-ALANINE AMIDASE"/>
    <property type="match status" value="1"/>
</dbReference>
<evidence type="ECO:0000256" key="2">
    <source>
        <dbReference type="SAM" id="MobiDB-lite"/>
    </source>
</evidence>
<feature type="compositionally biased region" description="Pro residues" evidence="2">
    <location>
        <begin position="59"/>
        <end position="70"/>
    </location>
</feature>
<dbReference type="RefSeq" id="WP_135478667.1">
    <property type="nucleotide sequence ID" value="NZ_SIJK02000022.1"/>
</dbReference>
<keyword evidence="5" id="KW-1185">Reference proteome</keyword>
<dbReference type="SUPFAM" id="SSF53187">
    <property type="entry name" value="Zn-dependent exopeptidases"/>
    <property type="match status" value="1"/>
</dbReference>
<feature type="domain" description="MurNAc-LAA" evidence="3">
    <location>
        <begin position="138"/>
        <end position="262"/>
    </location>
</feature>
<organism evidence="4 5">
    <name type="scientific">Candidatus Chloroploca mongolica</name>
    <dbReference type="NCBI Taxonomy" id="2528176"/>
    <lineage>
        <taxon>Bacteria</taxon>
        <taxon>Bacillati</taxon>
        <taxon>Chloroflexota</taxon>
        <taxon>Chloroflexia</taxon>
        <taxon>Chloroflexales</taxon>
        <taxon>Chloroflexineae</taxon>
        <taxon>Oscillochloridaceae</taxon>
        <taxon>Candidatus Chloroploca</taxon>
    </lineage>
</organism>
<dbReference type="SMART" id="SM00646">
    <property type="entry name" value="Ami_3"/>
    <property type="match status" value="1"/>
</dbReference>
<dbReference type="EMBL" id="SIJK02000022">
    <property type="protein sequence ID" value="MBP1466690.1"/>
    <property type="molecule type" value="Genomic_DNA"/>
</dbReference>
<gene>
    <name evidence="4" type="ORF">EYB53_013320</name>
</gene>
<evidence type="ECO:0000313" key="4">
    <source>
        <dbReference type="EMBL" id="MBP1466690.1"/>
    </source>
</evidence>
<keyword evidence="1 4" id="KW-0378">Hydrolase</keyword>
<accession>A0ABS4DB65</accession>
<protein>
    <submittedName>
        <fullName evidence="4">N-acetylmuramoyl-L-alanine amidase</fullName>
        <ecNumber evidence="4">3.5.1.28</ecNumber>
    </submittedName>
</protein>
<evidence type="ECO:0000256" key="1">
    <source>
        <dbReference type="ARBA" id="ARBA00022801"/>
    </source>
</evidence>
<dbReference type="InterPro" id="IPR050695">
    <property type="entry name" value="N-acetylmuramoyl_amidase_3"/>
</dbReference>
<reference evidence="4 5" key="1">
    <citation type="submission" date="2021-03" db="EMBL/GenBank/DDBJ databases">
        <authorList>
            <person name="Grouzdev D.S."/>
        </authorList>
    </citation>
    <scope>NUCLEOTIDE SEQUENCE [LARGE SCALE GENOMIC DNA]</scope>
    <source>
        <strain evidence="4 5">M50-1</strain>
    </source>
</reference>
<dbReference type="Pfam" id="PF01520">
    <property type="entry name" value="Amidase_3"/>
    <property type="match status" value="1"/>
</dbReference>
<name>A0ABS4DB65_9CHLR</name>
<evidence type="ECO:0000259" key="3">
    <source>
        <dbReference type="SMART" id="SM00646"/>
    </source>
</evidence>
<comment type="caution">
    <text evidence="4">The sequence shown here is derived from an EMBL/GenBank/DDBJ whole genome shotgun (WGS) entry which is preliminary data.</text>
</comment>
<dbReference type="PANTHER" id="PTHR30404:SF0">
    <property type="entry name" value="N-ACETYLMURAMOYL-L-ALANINE AMIDASE AMIC"/>
    <property type="match status" value="1"/>
</dbReference>
<dbReference type="EC" id="3.5.1.28" evidence="4"/>
<dbReference type="Proteomes" id="UP001193081">
    <property type="component" value="Unassembled WGS sequence"/>
</dbReference>